<sequence>MHFQLLSTLCRVAKQTIEDSLQSFYRTKLIAPKVIDNFSFQIESELILEQFKRTVPESYQRTLQLIEANPEINQLIVPLNSIFRPRTDVHNKEVFRLEPA</sequence>
<dbReference type="Proteomes" id="UP000663881">
    <property type="component" value="Unassembled WGS sequence"/>
</dbReference>
<feature type="non-terminal residue" evidence="1">
    <location>
        <position position="100"/>
    </location>
</feature>
<dbReference type="AlphaFoldDB" id="A0A820MLW6"/>
<accession>A0A820MLW6</accession>
<reference evidence="1" key="1">
    <citation type="submission" date="2021-02" db="EMBL/GenBank/DDBJ databases">
        <authorList>
            <person name="Nowell W R."/>
        </authorList>
    </citation>
    <scope>NUCLEOTIDE SEQUENCE</scope>
</reference>
<evidence type="ECO:0000313" key="2">
    <source>
        <dbReference type="Proteomes" id="UP000663881"/>
    </source>
</evidence>
<organism evidence="1 2">
    <name type="scientific">Adineta steineri</name>
    <dbReference type="NCBI Taxonomy" id="433720"/>
    <lineage>
        <taxon>Eukaryota</taxon>
        <taxon>Metazoa</taxon>
        <taxon>Spiralia</taxon>
        <taxon>Gnathifera</taxon>
        <taxon>Rotifera</taxon>
        <taxon>Eurotatoria</taxon>
        <taxon>Bdelloidea</taxon>
        <taxon>Adinetida</taxon>
        <taxon>Adinetidae</taxon>
        <taxon>Adineta</taxon>
    </lineage>
</organism>
<name>A0A820MLW6_9BILA</name>
<proteinExistence type="predicted"/>
<evidence type="ECO:0000313" key="1">
    <source>
        <dbReference type="EMBL" id="CAF4377503.1"/>
    </source>
</evidence>
<protein>
    <submittedName>
        <fullName evidence="1">Uncharacterized protein</fullName>
    </submittedName>
</protein>
<comment type="caution">
    <text evidence="1">The sequence shown here is derived from an EMBL/GenBank/DDBJ whole genome shotgun (WGS) entry which is preliminary data.</text>
</comment>
<gene>
    <name evidence="1" type="ORF">OKA104_LOCUS50172</name>
</gene>
<dbReference type="EMBL" id="CAJOAY010024747">
    <property type="protein sequence ID" value="CAF4377503.1"/>
    <property type="molecule type" value="Genomic_DNA"/>
</dbReference>